<name>A0A8K0SGY3_9HYPO</name>
<organism evidence="2 3">
    <name type="scientific">Stachybotrys elegans</name>
    <dbReference type="NCBI Taxonomy" id="80388"/>
    <lineage>
        <taxon>Eukaryota</taxon>
        <taxon>Fungi</taxon>
        <taxon>Dikarya</taxon>
        <taxon>Ascomycota</taxon>
        <taxon>Pezizomycotina</taxon>
        <taxon>Sordariomycetes</taxon>
        <taxon>Hypocreomycetidae</taxon>
        <taxon>Hypocreales</taxon>
        <taxon>Stachybotryaceae</taxon>
        <taxon>Stachybotrys</taxon>
    </lineage>
</organism>
<dbReference type="Proteomes" id="UP000813444">
    <property type="component" value="Unassembled WGS sequence"/>
</dbReference>
<protein>
    <submittedName>
        <fullName evidence="2">Uncharacterized protein</fullName>
    </submittedName>
</protein>
<reference evidence="2" key="1">
    <citation type="journal article" date="2021" name="Nat. Commun.">
        <title>Genetic determinants of endophytism in the Arabidopsis root mycobiome.</title>
        <authorList>
            <person name="Mesny F."/>
            <person name="Miyauchi S."/>
            <person name="Thiergart T."/>
            <person name="Pickel B."/>
            <person name="Atanasova L."/>
            <person name="Karlsson M."/>
            <person name="Huettel B."/>
            <person name="Barry K.W."/>
            <person name="Haridas S."/>
            <person name="Chen C."/>
            <person name="Bauer D."/>
            <person name="Andreopoulos W."/>
            <person name="Pangilinan J."/>
            <person name="LaButti K."/>
            <person name="Riley R."/>
            <person name="Lipzen A."/>
            <person name="Clum A."/>
            <person name="Drula E."/>
            <person name="Henrissat B."/>
            <person name="Kohler A."/>
            <person name="Grigoriev I.V."/>
            <person name="Martin F.M."/>
            <person name="Hacquard S."/>
        </authorList>
    </citation>
    <scope>NUCLEOTIDE SEQUENCE</scope>
    <source>
        <strain evidence="2">MPI-CAGE-CH-0235</strain>
    </source>
</reference>
<sequence length="354" mass="38638">MAPRYLLSSTIASRDLSLNAPLSQLQQQLLRPRDVFTVLLLLGGNVIEKALAQLSGGRFTLVTFSFGWVVYSVSALVAAVGDNKLMPSSPDCAGKVINGRSGYIINNTSWILGRITRKKTTEVLHAKWAELRALDHRAKRPARAGLIVTVCRPAPRSGLLSAGLQFAISAIPLGLYGNWTILFVTAWGTILALISGSLPQWRKEKWACRTHSNDQYIVTRGNGSQHAIAILANRYGLNLEDLSAGQGNMDASTNFLTRLALLILCALWILLLLCAAGLQNDTWFLLAVGSVGILHNVFVAGCFGATKVMTTLLAVEEKYPGFGQSMLGEFFPGPLRNYEVQKWAELRERAQEGK</sequence>
<evidence type="ECO:0000313" key="3">
    <source>
        <dbReference type="Proteomes" id="UP000813444"/>
    </source>
</evidence>
<evidence type="ECO:0000313" key="2">
    <source>
        <dbReference type="EMBL" id="KAH7303685.1"/>
    </source>
</evidence>
<feature type="transmembrane region" description="Helical" evidence="1">
    <location>
        <begin position="59"/>
        <end position="80"/>
    </location>
</feature>
<keyword evidence="1" id="KW-0472">Membrane</keyword>
<comment type="caution">
    <text evidence="2">The sequence shown here is derived from an EMBL/GenBank/DDBJ whole genome shotgun (WGS) entry which is preliminary data.</text>
</comment>
<dbReference type="OrthoDB" id="1937642at2759"/>
<gene>
    <name evidence="2" type="ORF">B0I35DRAFT_497928</name>
</gene>
<proteinExistence type="predicted"/>
<feature type="transmembrane region" description="Helical" evidence="1">
    <location>
        <begin position="259"/>
        <end position="278"/>
    </location>
</feature>
<feature type="transmembrane region" description="Helical" evidence="1">
    <location>
        <begin position="179"/>
        <end position="199"/>
    </location>
</feature>
<dbReference type="AlphaFoldDB" id="A0A8K0SGY3"/>
<keyword evidence="1" id="KW-1133">Transmembrane helix</keyword>
<accession>A0A8K0SGY3</accession>
<evidence type="ECO:0000256" key="1">
    <source>
        <dbReference type="SAM" id="Phobius"/>
    </source>
</evidence>
<keyword evidence="3" id="KW-1185">Reference proteome</keyword>
<keyword evidence="1" id="KW-0812">Transmembrane</keyword>
<dbReference type="EMBL" id="JAGPNK010000030">
    <property type="protein sequence ID" value="KAH7303685.1"/>
    <property type="molecule type" value="Genomic_DNA"/>
</dbReference>
<feature type="transmembrane region" description="Helical" evidence="1">
    <location>
        <begin position="284"/>
        <end position="303"/>
    </location>
</feature>